<dbReference type="GO" id="GO:0015562">
    <property type="term" value="F:efflux transmembrane transporter activity"/>
    <property type="evidence" value="ECO:0007669"/>
    <property type="project" value="InterPro"/>
</dbReference>
<accession>A0A1M6CC47</accession>
<dbReference type="PANTHER" id="PTHR30203:SF32">
    <property type="entry name" value="CATION EFFLUX SYSTEM PROTEIN CUSC"/>
    <property type="match status" value="1"/>
</dbReference>
<dbReference type="InterPro" id="IPR010131">
    <property type="entry name" value="MdtP/NodT-like"/>
</dbReference>
<feature type="signal peptide" evidence="2">
    <location>
        <begin position="1"/>
        <end position="20"/>
    </location>
</feature>
<dbReference type="Gene3D" id="1.20.1600.10">
    <property type="entry name" value="Outer membrane efflux proteins (OEP)"/>
    <property type="match status" value="1"/>
</dbReference>
<keyword evidence="2" id="KW-0472">Membrane</keyword>
<dbReference type="AlphaFoldDB" id="A0A1M6CC47"/>
<sequence>MRIKILSLLIVAGLSGCSLAPDYQRPVSSSSDGWQGMSQEMKNEAALPDWRTFMSDQQLQSLIESALKNNKDLKQTLLNVASLQAQYRIQDSARFPALNVDGSGTRQRTSDAVTGNGTVYSSQYSATVGVTSYELDLFGRVKNLSDQALESYIAEDENRRSAVISLVSEVASAYIRLLAEQELLNLTKDTVKAYKETLALVQTRYDSGYSSALTLAQSKTALHSAEATLATYKLSVSQQYNTLRQLIGAPLKLKIESRLPEEDGRMLTALAVGAPSELLLSRPDILSAEHSLKAANANVGAARAAFFPRISLTANAGSMSSSLDDLFGSGSGMWQFIPSISVPVFDWGNNQASLDVAKISKQKSVIAYQQAIETGFKEVSDALLGQQYYMEEWHAQQSNLAANKDYYDLAKMRYEQGNDSYMDLLDAQRSLFSARESELSAHLNLLVSRVSLYKALGGGWRAADQEEATQVPLAVTD</sequence>
<proteinExistence type="inferred from homology"/>
<keyword evidence="2" id="KW-0732">Signal</keyword>
<dbReference type="SUPFAM" id="SSF56954">
    <property type="entry name" value="Outer membrane efflux proteins (OEP)"/>
    <property type="match status" value="1"/>
</dbReference>
<keyword evidence="4" id="KW-1185">Reference proteome</keyword>
<dbReference type="Gene3D" id="2.20.200.10">
    <property type="entry name" value="Outer membrane efflux proteins (OEP)"/>
    <property type="match status" value="1"/>
</dbReference>
<dbReference type="RefSeq" id="WP_073605588.1">
    <property type="nucleotide sequence ID" value="NZ_FQXZ01000045.1"/>
</dbReference>
<keyword evidence="2" id="KW-0564">Palmitate</keyword>
<keyword evidence="2" id="KW-0449">Lipoprotein</keyword>
<evidence type="ECO:0000256" key="1">
    <source>
        <dbReference type="ARBA" id="ARBA00007613"/>
    </source>
</evidence>
<evidence type="ECO:0000256" key="2">
    <source>
        <dbReference type="RuleBase" id="RU362097"/>
    </source>
</evidence>
<dbReference type="PANTHER" id="PTHR30203">
    <property type="entry name" value="OUTER MEMBRANE CATION EFFLUX PROTEIN"/>
    <property type="match status" value="1"/>
</dbReference>
<feature type="chain" id="PRO_5011833421" evidence="2">
    <location>
        <begin position="21"/>
        <end position="477"/>
    </location>
</feature>
<gene>
    <name evidence="3" type="primary">oprM_2</name>
    <name evidence="3" type="ORF">VA7868_03982</name>
</gene>
<dbReference type="InterPro" id="IPR003423">
    <property type="entry name" value="OMP_efflux"/>
</dbReference>
<evidence type="ECO:0000313" key="4">
    <source>
        <dbReference type="Proteomes" id="UP000184608"/>
    </source>
</evidence>
<reference evidence="3 4" key="1">
    <citation type="submission" date="2016-11" db="EMBL/GenBank/DDBJ databases">
        <authorList>
            <person name="Jaros S."/>
            <person name="Januszkiewicz K."/>
            <person name="Wedrychowicz H."/>
        </authorList>
    </citation>
    <scope>NUCLEOTIDE SEQUENCE [LARGE SCALE GENOMIC DNA]</scope>
    <source>
        <strain evidence="3 4">CECT 7868</strain>
    </source>
</reference>
<dbReference type="NCBIfam" id="TIGR01845">
    <property type="entry name" value="outer_NodT"/>
    <property type="match status" value="1"/>
</dbReference>
<comment type="subcellular location">
    <subcellularLocation>
        <location evidence="2">Cell outer membrane</location>
        <topology evidence="2">Lipid-anchor</topology>
    </subcellularLocation>
</comment>
<name>A0A1M6CC47_9VIBR</name>
<dbReference type="EMBL" id="FQXZ01000045">
    <property type="protein sequence ID" value="SHI58401.1"/>
    <property type="molecule type" value="Genomic_DNA"/>
</dbReference>
<dbReference type="PROSITE" id="PS51257">
    <property type="entry name" value="PROKAR_LIPOPROTEIN"/>
    <property type="match status" value="1"/>
</dbReference>
<protein>
    <submittedName>
        <fullName evidence="3">Outer membrane protein OprM</fullName>
    </submittedName>
</protein>
<organism evidence="3 4">
    <name type="scientific">Vibrio aerogenes CECT 7868</name>
    <dbReference type="NCBI Taxonomy" id="1216006"/>
    <lineage>
        <taxon>Bacteria</taxon>
        <taxon>Pseudomonadati</taxon>
        <taxon>Pseudomonadota</taxon>
        <taxon>Gammaproteobacteria</taxon>
        <taxon>Vibrionales</taxon>
        <taxon>Vibrionaceae</taxon>
        <taxon>Vibrio</taxon>
    </lineage>
</organism>
<keyword evidence="2" id="KW-0812">Transmembrane</keyword>
<evidence type="ECO:0000313" key="3">
    <source>
        <dbReference type="EMBL" id="SHI58401.1"/>
    </source>
</evidence>
<keyword evidence="2" id="KW-1134">Transmembrane beta strand</keyword>
<dbReference type="Proteomes" id="UP000184608">
    <property type="component" value="Unassembled WGS sequence"/>
</dbReference>
<comment type="similarity">
    <text evidence="1 2">Belongs to the outer membrane factor (OMF) (TC 1.B.17) family.</text>
</comment>
<dbReference type="STRING" id="1216006.VA7868_03982"/>
<dbReference type="GO" id="GO:0009279">
    <property type="term" value="C:cell outer membrane"/>
    <property type="evidence" value="ECO:0007669"/>
    <property type="project" value="UniProtKB-SubCell"/>
</dbReference>
<dbReference type="Pfam" id="PF02321">
    <property type="entry name" value="OEP"/>
    <property type="match status" value="2"/>
</dbReference>
<dbReference type="OrthoDB" id="9770517at2"/>